<dbReference type="Proteomes" id="UP000237000">
    <property type="component" value="Unassembled WGS sequence"/>
</dbReference>
<name>A0A2P5EMN5_TREOI</name>
<dbReference type="AlphaFoldDB" id="A0A2P5EMN5"/>
<evidence type="ECO:0000313" key="2">
    <source>
        <dbReference type="Proteomes" id="UP000237000"/>
    </source>
</evidence>
<keyword evidence="2" id="KW-1185">Reference proteome</keyword>
<evidence type="ECO:0000313" key="1">
    <source>
        <dbReference type="EMBL" id="PON86769.1"/>
    </source>
</evidence>
<protein>
    <submittedName>
        <fullName evidence="1">Uncharacterized protein</fullName>
    </submittedName>
</protein>
<accession>A0A2P5EMN5</accession>
<organism evidence="1 2">
    <name type="scientific">Trema orientale</name>
    <name type="common">Charcoal tree</name>
    <name type="synonym">Celtis orientalis</name>
    <dbReference type="NCBI Taxonomy" id="63057"/>
    <lineage>
        <taxon>Eukaryota</taxon>
        <taxon>Viridiplantae</taxon>
        <taxon>Streptophyta</taxon>
        <taxon>Embryophyta</taxon>
        <taxon>Tracheophyta</taxon>
        <taxon>Spermatophyta</taxon>
        <taxon>Magnoliopsida</taxon>
        <taxon>eudicotyledons</taxon>
        <taxon>Gunneridae</taxon>
        <taxon>Pentapetalae</taxon>
        <taxon>rosids</taxon>
        <taxon>fabids</taxon>
        <taxon>Rosales</taxon>
        <taxon>Cannabaceae</taxon>
        <taxon>Trema</taxon>
    </lineage>
</organism>
<comment type="caution">
    <text evidence="1">The sequence shown here is derived from an EMBL/GenBank/DDBJ whole genome shotgun (WGS) entry which is preliminary data.</text>
</comment>
<dbReference type="EMBL" id="JXTC01000126">
    <property type="protein sequence ID" value="PON86769.1"/>
    <property type="molecule type" value="Genomic_DNA"/>
</dbReference>
<gene>
    <name evidence="1" type="ORF">TorRG33x02_174180</name>
</gene>
<proteinExistence type="predicted"/>
<sequence>MFQIAERRNEDLQQALVNIYLLYNFPPLSKNDVDQVLGISSSPDEDLVPERQSKPVNDISLCRPNKMAKAPHLKLKPKLKERGSANSLPFLVWFPAE</sequence>
<dbReference type="InParanoid" id="A0A2P5EMN5"/>
<reference evidence="2" key="1">
    <citation type="submission" date="2016-06" db="EMBL/GenBank/DDBJ databases">
        <title>Parallel loss of symbiosis genes in relatives of nitrogen-fixing non-legume Parasponia.</title>
        <authorList>
            <person name="Van Velzen R."/>
            <person name="Holmer R."/>
            <person name="Bu F."/>
            <person name="Rutten L."/>
            <person name="Van Zeijl A."/>
            <person name="Liu W."/>
            <person name="Santuari L."/>
            <person name="Cao Q."/>
            <person name="Sharma T."/>
            <person name="Shen D."/>
            <person name="Roswanjaya Y."/>
            <person name="Wardhani T."/>
            <person name="Kalhor M.S."/>
            <person name="Jansen J."/>
            <person name="Van den Hoogen J."/>
            <person name="Gungor B."/>
            <person name="Hartog M."/>
            <person name="Hontelez J."/>
            <person name="Verver J."/>
            <person name="Yang W.-C."/>
            <person name="Schijlen E."/>
            <person name="Repin R."/>
            <person name="Schilthuizen M."/>
            <person name="Schranz E."/>
            <person name="Heidstra R."/>
            <person name="Miyata K."/>
            <person name="Fedorova E."/>
            <person name="Kohlen W."/>
            <person name="Bisseling T."/>
            <person name="Smit S."/>
            <person name="Geurts R."/>
        </authorList>
    </citation>
    <scope>NUCLEOTIDE SEQUENCE [LARGE SCALE GENOMIC DNA]</scope>
    <source>
        <strain evidence="2">cv. RG33-2</strain>
    </source>
</reference>